<dbReference type="GO" id="GO:0005524">
    <property type="term" value="F:ATP binding"/>
    <property type="evidence" value="ECO:0007669"/>
    <property type="project" value="UniProtKB-UniRule"/>
</dbReference>
<dbReference type="CDD" id="cd04238">
    <property type="entry name" value="AAK_NAGK-like"/>
    <property type="match status" value="1"/>
</dbReference>
<dbReference type="Pfam" id="PF00696">
    <property type="entry name" value="AA_kinase"/>
    <property type="match status" value="1"/>
</dbReference>
<comment type="function">
    <text evidence="10">Catalyzes the ATP-dependent phosphorylation of N-acetyl-L-glutamate.</text>
</comment>
<evidence type="ECO:0000313" key="32">
    <source>
        <dbReference type="Proteomes" id="UP000466646"/>
    </source>
</evidence>
<dbReference type="EMBL" id="CP023391">
    <property type="protein sequence ID" value="ATC70224.1"/>
    <property type="molecule type" value="Genomic_DNA"/>
</dbReference>
<dbReference type="PANTHER" id="PTHR23342">
    <property type="entry name" value="N-ACETYLGLUTAMATE SYNTHASE"/>
    <property type="match status" value="1"/>
</dbReference>
<dbReference type="EMBL" id="JAALTR010000205">
    <property type="protein sequence ID" value="NGW67463.1"/>
    <property type="molecule type" value="Genomic_DNA"/>
</dbReference>
<evidence type="ECO:0000313" key="17">
    <source>
        <dbReference type="EMBL" id="KSA80437.1"/>
    </source>
</evidence>
<evidence type="ECO:0000256" key="9">
    <source>
        <dbReference type="ARBA" id="ARBA00048141"/>
    </source>
</evidence>
<dbReference type="Proteomes" id="UP000478431">
    <property type="component" value="Unassembled WGS sequence"/>
</dbReference>
<dbReference type="Proteomes" id="UP000473113">
    <property type="component" value="Unassembled WGS sequence"/>
</dbReference>
<evidence type="ECO:0000313" key="31">
    <source>
        <dbReference type="Proteomes" id="UP000451682"/>
    </source>
</evidence>
<comment type="catalytic activity">
    <reaction evidence="9 10">
        <text>N-acetyl-L-glutamate + ATP = N-acetyl-L-glutamyl 5-phosphate + ADP</text>
        <dbReference type="Rhea" id="RHEA:14629"/>
        <dbReference type="ChEBI" id="CHEBI:30616"/>
        <dbReference type="ChEBI" id="CHEBI:44337"/>
        <dbReference type="ChEBI" id="CHEBI:57936"/>
        <dbReference type="ChEBI" id="CHEBI:456216"/>
        <dbReference type="EC" id="2.7.2.8"/>
    </reaction>
</comment>
<evidence type="ECO:0000313" key="25">
    <source>
        <dbReference type="EMBL" id="SUL30877.1"/>
    </source>
</evidence>
<feature type="binding site" evidence="10">
    <location>
        <position position="154"/>
    </location>
    <ligand>
        <name>substrate</name>
    </ligand>
</feature>
<reference evidence="17" key="3">
    <citation type="journal article" date="2016" name="J. Infect. Dis.">
        <title>Comparative Genomics of Community-Associated Methicillin-Resistant Staphylococcus aureus Shows the Emergence of Clone ST8-USA300 in Geneva, Switzerland.</title>
        <authorList>
            <person name="Von Dach E."/>
            <person name="Diene S.M."/>
            <person name="Fankhauser C."/>
            <person name="Schrenzel J."/>
            <person name="Harbarth S."/>
            <person name="Francois P."/>
        </authorList>
    </citation>
    <scope>NUCLEOTIDE SEQUENCE</scope>
    <source>
        <strain evidence="17">MRSA_S26</strain>
    </source>
</reference>
<dbReference type="Proteomes" id="UP000507402">
    <property type="component" value="Unassembled WGS sequence"/>
</dbReference>
<dbReference type="EMBL" id="LALJ01000031">
    <property type="protein sequence ID" value="KMR35603.1"/>
    <property type="molecule type" value="Genomic_DNA"/>
</dbReference>
<evidence type="ECO:0000313" key="16">
    <source>
        <dbReference type="EMBL" id="KMR57388.1"/>
    </source>
</evidence>
<dbReference type="InterPro" id="IPR004662">
    <property type="entry name" value="AcgluKinase_fam"/>
</dbReference>
<dbReference type="EMBL" id="BDVT01000002">
    <property type="protein sequence ID" value="GBV19615.1"/>
    <property type="molecule type" value="Genomic_DNA"/>
</dbReference>
<evidence type="ECO:0000313" key="28">
    <source>
        <dbReference type="Proteomes" id="UP000254116"/>
    </source>
</evidence>
<evidence type="ECO:0000313" key="15">
    <source>
        <dbReference type="EMBL" id="KMR35603.1"/>
    </source>
</evidence>
<dbReference type="Proteomes" id="UP000466646">
    <property type="component" value="Unassembled WGS sequence"/>
</dbReference>
<evidence type="ECO:0000313" key="22">
    <source>
        <dbReference type="EMBL" id="NGW67463.1"/>
    </source>
</evidence>
<dbReference type="InterPro" id="IPR037528">
    <property type="entry name" value="ArgB"/>
</dbReference>
<evidence type="ECO:0000313" key="24">
    <source>
        <dbReference type="EMBL" id="RZI07678.1"/>
    </source>
</evidence>
<evidence type="ECO:0000313" key="29">
    <source>
        <dbReference type="Proteomes" id="UP000265645"/>
    </source>
</evidence>
<evidence type="ECO:0000313" key="37">
    <source>
        <dbReference type="Proteomes" id="UP000507402"/>
    </source>
</evidence>
<dbReference type="EMBL" id="JAANDN010000041">
    <property type="protein sequence ID" value="NUY67727.1"/>
    <property type="molecule type" value="Genomic_DNA"/>
</dbReference>
<dbReference type="GO" id="GO:0003991">
    <property type="term" value="F:acetylglutamate kinase activity"/>
    <property type="evidence" value="ECO:0007669"/>
    <property type="project" value="UniProtKB-UniRule"/>
</dbReference>
<evidence type="ECO:0000259" key="11">
    <source>
        <dbReference type="Pfam" id="PF00696"/>
    </source>
</evidence>
<dbReference type="SMR" id="A0A0D6GJ67"/>
<dbReference type="UniPathway" id="UPA00068">
    <property type="reaction ID" value="UER00107"/>
</dbReference>
<evidence type="ECO:0000256" key="7">
    <source>
        <dbReference type="ARBA" id="ARBA00022777"/>
    </source>
</evidence>
<keyword evidence="3 10" id="KW-0055">Arginine biosynthesis</keyword>
<dbReference type="EMBL" id="WPTS01000035">
    <property type="protein sequence ID" value="MVK35771.1"/>
    <property type="molecule type" value="Genomic_DNA"/>
</dbReference>
<protein>
    <recommendedName>
        <fullName evidence="10">Acetylglutamate kinase</fullName>
        <ecNumber evidence="10">2.7.2.8</ecNumber>
    </recommendedName>
    <alternativeName>
        <fullName evidence="10">N-acetyl-L-glutamate 5-phosphotransferase</fullName>
    </alternativeName>
    <alternativeName>
        <fullName evidence="10">NAG kinase</fullName>
        <shortName evidence="10">NAGK</shortName>
    </alternativeName>
</protein>
<dbReference type="HAMAP" id="MF_00082">
    <property type="entry name" value="ArgB"/>
    <property type="match status" value="1"/>
</dbReference>
<evidence type="ECO:0000313" key="33">
    <source>
        <dbReference type="Proteomes" id="UP000471199"/>
    </source>
</evidence>
<dbReference type="NCBIfam" id="TIGR00761">
    <property type="entry name" value="argB"/>
    <property type="match status" value="1"/>
</dbReference>
<evidence type="ECO:0000256" key="8">
    <source>
        <dbReference type="ARBA" id="ARBA00022840"/>
    </source>
</evidence>
<evidence type="ECO:0000313" key="34">
    <source>
        <dbReference type="Proteomes" id="UP000473113"/>
    </source>
</evidence>
<dbReference type="Proteomes" id="UP000052129">
    <property type="component" value="Unassembled WGS sequence"/>
</dbReference>
<feature type="binding site" evidence="10">
    <location>
        <begin position="40"/>
        <end position="41"/>
    </location>
    <ligand>
        <name>substrate</name>
    </ligand>
</feature>
<dbReference type="RefSeq" id="WP_000668894.1">
    <property type="nucleotide sequence ID" value="NZ_AP014652.1"/>
</dbReference>
<evidence type="ECO:0000313" key="14">
    <source>
        <dbReference type="EMBL" id="GBV19615.1"/>
    </source>
</evidence>
<comment type="similarity">
    <text evidence="10">Belongs to the acetylglutamate kinase family. ArgB subfamily.</text>
</comment>
<keyword evidence="8 10" id="KW-0067">ATP-binding</keyword>
<organism evidence="22 34">
    <name type="scientific">Staphylococcus aureus</name>
    <dbReference type="NCBI Taxonomy" id="1280"/>
    <lineage>
        <taxon>Bacteria</taxon>
        <taxon>Bacillati</taxon>
        <taxon>Bacillota</taxon>
        <taxon>Bacilli</taxon>
        <taxon>Bacillales</taxon>
        <taxon>Staphylococcaceae</taxon>
        <taxon>Staphylococcus</taxon>
    </lineage>
</organism>
<dbReference type="PIRSF" id="PIRSF000728">
    <property type="entry name" value="NAGK"/>
    <property type="match status" value="1"/>
</dbReference>
<gene>
    <name evidence="10 22" type="primary">argB</name>
    <name evidence="17" type="ORF">ACR79_06505</name>
    <name evidence="12" type="ORF">CNH36_00715</name>
    <name evidence="26" type="ORF">DQU50_10170</name>
    <name evidence="24" type="ORF">EIH03_05155</name>
    <name evidence="16" type="ORF">EP54_06020</name>
    <name evidence="15" type="ORF">EQ90_11840</name>
    <name evidence="21" type="ORF">G0Z31_03395</name>
    <name evidence="22" type="ORF">G6Y24_08150</name>
    <name evidence="18" type="ORF">GO814_11540</name>
    <name evidence="19" type="ORF">GO942_10240</name>
    <name evidence="23" type="ORF">GQX52_03515</name>
    <name evidence="20" type="ORF">GZ130_01140</name>
    <name evidence="14" type="ORF">M1K003_0588</name>
    <name evidence="25" type="ORF">NCTC10702_00361</name>
    <name evidence="13" type="ORF">SAMEA70153168_00828</name>
</gene>
<dbReference type="EMBL" id="UHBY01000003">
    <property type="protein sequence ID" value="SUL30877.1"/>
    <property type="molecule type" value="Genomic_DNA"/>
</dbReference>
<reference evidence="20 32" key="12">
    <citation type="submission" date="2020-01" db="EMBL/GenBank/DDBJ databases">
        <title>Analysis of Virulence and Antimicrobial Resistance Gene Carriage in Staphylococcus aureus Infections in Equids Using Whole Genome Sequencing.</title>
        <authorList>
            <person name="Little S.V."/>
            <person name="Hillhouse A.E."/>
            <person name="Cohen N.D."/>
            <person name="Lawhon S.D."/>
            <person name="Bryan L.K."/>
        </authorList>
    </citation>
    <scope>NUCLEOTIDE SEQUENCE [LARGE SCALE GENOMIC DNA]</scope>
    <source>
        <strain evidence="20 32">61-017</strain>
    </source>
</reference>
<evidence type="ECO:0000313" key="36">
    <source>
        <dbReference type="Proteomes" id="UP000478867"/>
    </source>
</evidence>
<dbReference type="EMBL" id="WPXC01000017">
    <property type="protein sequence ID" value="MVM11071.1"/>
    <property type="molecule type" value="Genomic_DNA"/>
</dbReference>
<reference evidence="15" key="1">
    <citation type="journal article" date="2015" name="J. Infect. Dis.">
        <title>Parallel Epidemics of Community-Associated Methicillin-Resistant Staphylococcus aureus USA300 Infection in North and South America.</title>
        <authorList>
            <person name="Planet P.J."/>
            <person name="Diaz L."/>
            <person name="Kolokotronis S.O."/>
            <person name="Narechania A."/>
            <person name="Reyes J."/>
            <person name="Xing G."/>
            <person name="Rincon S."/>
            <person name="Smith H."/>
            <person name="Panesso D."/>
            <person name="Ryan C."/>
            <person name="Smith D.P."/>
            <person name="Guzman M."/>
            <person name="Zurita J."/>
            <person name="Sebra R."/>
            <person name="Deikus G."/>
            <person name="Nolan R.L."/>
            <person name="Tenover F.C."/>
            <person name="Weinstock G.M."/>
            <person name="Robinson D.A."/>
            <person name="Arias C.A."/>
        </authorList>
    </citation>
    <scope>NUCLEOTIDE SEQUENCE</scope>
    <source>
        <strain evidence="15">CA15</strain>
        <strain evidence="16">M121</strain>
    </source>
</reference>
<dbReference type="KEGG" id="saud:CH52_04815"/>
<evidence type="ECO:0000313" key="18">
    <source>
        <dbReference type="EMBL" id="MVK35771.1"/>
    </source>
</evidence>
<dbReference type="EMBL" id="CAIIGN010000002">
    <property type="protein sequence ID" value="CAC8223129.1"/>
    <property type="molecule type" value="Genomic_DNA"/>
</dbReference>
<dbReference type="GO" id="GO:0042450">
    <property type="term" value="P:L-arginine biosynthetic process via ornithine"/>
    <property type="evidence" value="ECO:0007669"/>
    <property type="project" value="UniProtKB-UniRule"/>
</dbReference>
<dbReference type="InterPro" id="IPR036393">
    <property type="entry name" value="AceGlu_kinase-like_sf"/>
</dbReference>
<dbReference type="EMBL" id="LALQ01000021">
    <property type="protein sequence ID" value="KMR57388.1"/>
    <property type="molecule type" value="Genomic_DNA"/>
</dbReference>
<dbReference type="Proteomes" id="UP000254116">
    <property type="component" value="Unassembled WGS sequence"/>
</dbReference>
<feature type="site" description="Transition state stabilizer" evidence="10">
    <location>
        <position position="212"/>
    </location>
</feature>
<dbReference type="AlphaFoldDB" id="A0A0D6GJ67"/>
<reference evidence="12 27" key="5">
    <citation type="submission" date="2017-09" db="EMBL/GenBank/DDBJ databases">
        <title>A single nucleotide polymorphism in the Staphylococcus aureus virulence regulator SaeR abolishes pathogenesis.</title>
        <authorList>
            <person name="Copin R.J."/>
            <person name="Sause W."/>
            <person name="Shopsin B."/>
            <person name="Torres V.J."/>
        </authorList>
    </citation>
    <scope>NUCLEOTIDE SEQUENCE [LARGE SCALE GENOMIC DNA]</scope>
    <source>
        <strain evidence="27">Newman</strain>
        <strain evidence="12">Newman_D2C</strain>
    </source>
</reference>
<sequence>MKFIVIKIGGSTLSDMHPSIINNIKHLRSNNIYPIIVHGGGPFINEALSNQQIEPHFVNGLRVTDKATMTITKHTLIADVNTALVAQFNQHQCSAIGLCGLDAQLFEITSFDQQYGYVGVPTALNKDALQYLCTKFVPIINSIGFNNHDGEFYNINADTLAYFIASSLKAPIYVLSNIAGVLINDVVIPQLPLVDIHQYIEHGDIYGGMIPKVLDAKNAIENGCPKVIIASGNKPNIIESIYNNDFVGTTILNS</sequence>
<accession>A0A0D6GJ67</accession>
<evidence type="ECO:0000256" key="6">
    <source>
        <dbReference type="ARBA" id="ARBA00022741"/>
    </source>
</evidence>
<evidence type="ECO:0000256" key="4">
    <source>
        <dbReference type="ARBA" id="ARBA00022605"/>
    </source>
</evidence>
<dbReference type="EMBL" id="RQTF01000076">
    <property type="protein sequence ID" value="RZI07678.1"/>
    <property type="molecule type" value="Genomic_DNA"/>
</dbReference>
<dbReference type="EMBL" id="QNXF01000003">
    <property type="protein sequence ID" value="TXL39865.1"/>
    <property type="molecule type" value="Genomic_DNA"/>
</dbReference>
<evidence type="ECO:0000256" key="5">
    <source>
        <dbReference type="ARBA" id="ARBA00022679"/>
    </source>
</evidence>
<reference evidence="13 37" key="15">
    <citation type="submission" date="2020-06" db="EMBL/GenBank/DDBJ databases">
        <authorList>
            <consortium name="Pathogen Informatics"/>
        </authorList>
    </citation>
    <scope>NUCLEOTIDE SEQUENCE [LARGE SCALE GENOMIC DNA]</scope>
    <source>
        <strain evidence="13 37">MOS114</strain>
    </source>
</reference>
<keyword evidence="4 10" id="KW-0028">Amino-acid biosynthesis</keyword>
<evidence type="ECO:0000313" key="27">
    <source>
        <dbReference type="Proteomes" id="UP000217245"/>
    </source>
</evidence>
<dbReference type="Proteomes" id="UP000478867">
    <property type="component" value="Unassembled WGS sequence"/>
</dbReference>
<dbReference type="Gene3D" id="3.40.1160.10">
    <property type="entry name" value="Acetylglutamate kinase-like"/>
    <property type="match status" value="1"/>
</dbReference>
<reference evidence="21 35" key="14">
    <citation type="submission" date="2020-02" db="EMBL/GenBank/DDBJ databases">
        <title>Novel Insights Into The Classification of Staphylococcal Beta-Lactamases In Relation To The Cefazolin Inoculum Effect.</title>
        <authorList>
            <person name="Carvajal L.P."/>
            <person name="Rincon S."/>
            <person name="Echeverri A."/>
            <person name="Porras J."/>
            <person name="Rios R."/>
            <person name="Ordonez K."/>
            <person name="Seas C."/>
            <person name="Gomez-Villegas S."/>
            <person name="Diaz L."/>
            <person name="Arias C.A."/>
            <person name="Reyes J."/>
        </authorList>
    </citation>
    <scope>NUCLEOTIDE SEQUENCE [LARGE SCALE GENOMIC DNA]</scope>
    <source>
        <strain evidence="21 35">UP127</strain>
    </source>
</reference>
<evidence type="ECO:0000313" key="35">
    <source>
        <dbReference type="Proteomes" id="UP000478431"/>
    </source>
</evidence>
<dbReference type="EC" id="2.7.2.8" evidence="10"/>
<keyword evidence="5 10" id="KW-0808">Transferase</keyword>
<reference evidence="25 28" key="7">
    <citation type="submission" date="2018-06" db="EMBL/GenBank/DDBJ databases">
        <authorList>
            <consortium name="Pathogen Informatics"/>
            <person name="Doyle S."/>
        </authorList>
    </citation>
    <scope>NUCLEOTIDE SEQUENCE [LARGE SCALE GENOMIC DNA]</scope>
    <source>
        <strain evidence="25 28">NCTC10702</strain>
    </source>
</reference>
<reference evidence="29" key="4">
    <citation type="submission" date="2017-08" db="EMBL/GenBank/DDBJ databases">
        <title>Protection against atopic dermatitis through acquisition of Staphylococcus quorum-sensing agr mutations in the skin.</title>
        <authorList>
            <person name="Nakamura Y."/>
            <person name="Takahashi H."/>
            <person name="Takaya A."/>
            <person name="Inoue Y."/>
            <person name="Katayama Y."/>
            <person name="Kusuya Y."/>
            <person name="Shoji T."/>
            <person name="Takada S."/>
            <person name="Nakagawa S."/>
            <person name="Oguma R."/>
            <person name="Ozawa N."/>
            <person name="Yamaide F."/>
            <person name="Suzuki S."/>
            <person name="Villaruz A."/>
            <person name="Otto M."/>
            <person name="Matsue H."/>
            <person name="Nunez G."/>
            <person name="Shimojo N."/>
        </authorList>
    </citation>
    <scope>NUCLEOTIDE SEQUENCE [LARGE SCALE GENOMIC DNA]</scope>
    <source>
        <strain evidence="29">M1K003</strain>
    </source>
</reference>
<dbReference type="Proteomes" id="UP000265645">
    <property type="component" value="Unassembled WGS sequence"/>
</dbReference>
<dbReference type="EMBL" id="JAAFLG010000002">
    <property type="protein sequence ID" value="NDP55200.1"/>
    <property type="molecule type" value="Genomic_DNA"/>
</dbReference>
<reference evidence="14" key="8">
    <citation type="submission" date="2018-07" db="EMBL/GenBank/DDBJ databases">
        <title>Protection against atopic dermatitis through acquisition of Staphylococcus quorum-sensing agr mutations in the skin.</title>
        <authorList>
            <person name="Nakamura Y."/>
            <person name="Takahashi H."/>
            <person name="Takaya A."/>
            <person name="Inoue Y."/>
            <person name="Katayama Y."/>
            <person name="Kusuya Y."/>
            <person name="Shoji T."/>
            <person name="Takada S."/>
            <person name="Nakagawa S."/>
            <person name="Oguma R."/>
            <person name="Ozawa N."/>
            <person name="Yamaide F."/>
            <person name="Suzuki S."/>
            <person name="Villaruz A."/>
            <person name="Otto M."/>
            <person name="Matsue H."/>
            <person name="Nunez G."/>
            <person name="Shimojo N."/>
        </authorList>
    </citation>
    <scope>NUCLEOTIDE SEQUENCE</scope>
    <source>
        <strain evidence="14">M1K003</strain>
    </source>
</reference>
<dbReference type="EMBL" id="LFVP01000003">
    <property type="protein sequence ID" value="KSA80437.1"/>
    <property type="molecule type" value="Genomic_DNA"/>
</dbReference>
<reference evidence="24 30" key="9">
    <citation type="submission" date="2018-11" db="EMBL/GenBank/DDBJ databases">
        <title>Genomic profiling of Staphylococcus species from a Poultry farm system in KwaZulu-Natal, South Africa.</title>
        <authorList>
            <person name="Amoako D.G."/>
            <person name="Somboro A.M."/>
            <person name="Abia A.L.K."/>
            <person name="Bester L.A."/>
            <person name="Essack S.Y."/>
        </authorList>
    </citation>
    <scope>NUCLEOTIDE SEQUENCE [LARGE SCALE GENOMIC DNA]</scope>
    <source>
        <strain evidence="24 30">SA12</strain>
    </source>
</reference>
<dbReference type="FunFam" id="3.40.1160.10:FF:000037">
    <property type="entry name" value="Acetylglutamate kinase"/>
    <property type="match status" value="1"/>
</dbReference>
<name>A0A0D6GJ67_STAAU</name>
<feature type="binding site" evidence="10">
    <location>
        <position position="62"/>
    </location>
    <ligand>
        <name>substrate</name>
    </ligand>
</feature>
<evidence type="ECO:0000313" key="19">
    <source>
        <dbReference type="EMBL" id="MVM11071.1"/>
    </source>
</evidence>
<keyword evidence="2 10" id="KW-0963">Cytoplasm</keyword>
<accession>A0A1E8XBC9</accession>
<evidence type="ECO:0000313" key="30">
    <source>
        <dbReference type="Proteomes" id="UP000294017"/>
    </source>
</evidence>
<evidence type="ECO:0000313" key="20">
    <source>
        <dbReference type="EMBL" id="NDP55200.1"/>
    </source>
</evidence>
<dbReference type="GO" id="GO:0005737">
    <property type="term" value="C:cytoplasm"/>
    <property type="evidence" value="ECO:0007669"/>
    <property type="project" value="UniProtKB-SubCell"/>
</dbReference>
<evidence type="ECO:0000313" key="12">
    <source>
        <dbReference type="EMBL" id="ATC70224.1"/>
    </source>
</evidence>
<reference evidence="23 38" key="11">
    <citation type="journal article" date="2020" name="J. Antimicrob. Chemother.">
        <title>Detection of heterogeneous vancomycin intermediate resistance in MRSA isolates from Latin America.</title>
        <authorList>
            <person name="Castro B.E."/>
            <person name="Berrio M."/>
            <person name="Vargas M.L."/>
            <person name="Carvajal L.P."/>
            <person name="Millan L.V."/>
            <person name="Rios R."/>
            <person name="Hernandez A.K."/>
            <person name="Rincon S."/>
            <person name="Cubides P."/>
            <person name="Forero E."/>
            <person name="Dinh A."/>
            <person name="Seas C."/>
            <person name="Munita J.M."/>
            <person name="Arias C.A."/>
            <person name="Reyes J."/>
            <person name="Diaz L."/>
        </authorList>
    </citation>
    <scope>NUCLEOTIDE SEQUENCE [LARGE SCALE GENOMIC DNA]</scope>
    <source>
        <strain evidence="23 38">UP89</strain>
    </source>
</reference>
<evidence type="ECO:0000256" key="2">
    <source>
        <dbReference type="ARBA" id="ARBA00022490"/>
    </source>
</evidence>
<dbReference type="Proteomes" id="UP000451682">
    <property type="component" value="Unassembled WGS sequence"/>
</dbReference>
<evidence type="ECO:0000313" key="26">
    <source>
        <dbReference type="EMBL" id="TXL39865.1"/>
    </source>
</evidence>
<reference evidence="26 31" key="6">
    <citation type="submission" date="2018-06" db="EMBL/GenBank/DDBJ databases">
        <title>Whole genome sequencing to identify and define MRSA outbreaks.</title>
        <authorList>
            <person name="Sullivan M.J."/>
            <person name="Altman D.R."/>
            <person name="Chacko K."/>
            <person name="Ciferri B."/>
            <person name="Webster E."/>
            <person name="Deikus G."/>
            <person name="Lewis M."/>
            <person name="Khan Z."/>
            <person name="Beckford C."/>
            <person name="Rendo A."/>
            <person name="Samaroo F."/>
            <person name="Sebra R."/>
            <person name="Karam-Howlin R."/>
            <person name="Southwick K."/>
            <person name="Adams E."/>
            <person name="Ying L."/>
            <person name="Kornblum J."/>
            <person name="Factor S."/>
            <person name="Danesh Yazdi M."/>
            <person name="Dingle T."/>
            <person name="Hamula C."/>
            <person name="Bashir A."/>
            <person name="Schadt E."/>
            <person name="Kasarskis A."/>
            <person name="Patel G."/>
            <person name="Wallach F."/>
            <person name="Gibbs K."/>
            <person name="Van Bakel H."/>
        </authorList>
    </citation>
    <scope>NUCLEOTIDE SEQUENCE [LARGE SCALE GENOMIC DNA]</scope>
    <source>
        <strain evidence="31">pt013</strain>
        <strain evidence="26">Pt013</strain>
    </source>
</reference>
<dbReference type="InterPro" id="IPR001048">
    <property type="entry name" value="Asp/Glu/Uridylate_kinase"/>
</dbReference>
<evidence type="ECO:0000313" key="21">
    <source>
        <dbReference type="EMBL" id="NGK20568.1"/>
    </source>
</evidence>
<keyword evidence="6 10" id="KW-0547">Nucleotide-binding</keyword>
<keyword evidence="7 10" id="KW-0418">Kinase</keyword>
<dbReference type="EMBL" id="JAAJIY010000006">
    <property type="protein sequence ID" value="NGK20568.1"/>
    <property type="molecule type" value="Genomic_DNA"/>
</dbReference>
<comment type="subcellular location">
    <subcellularLocation>
        <location evidence="10">Cytoplasm</location>
    </subcellularLocation>
</comment>
<evidence type="ECO:0000313" key="13">
    <source>
        <dbReference type="EMBL" id="CAC8223129.1"/>
    </source>
</evidence>
<evidence type="ECO:0000313" key="23">
    <source>
        <dbReference type="EMBL" id="NUY67727.1"/>
    </source>
</evidence>
<dbReference type="Proteomes" id="UP000217245">
    <property type="component" value="Chromosome"/>
</dbReference>
<proteinExistence type="inferred from homology"/>
<dbReference type="SUPFAM" id="SSF53633">
    <property type="entry name" value="Carbamate kinase-like"/>
    <property type="match status" value="1"/>
</dbReference>
<dbReference type="PANTHER" id="PTHR23342:SF0">
    <property type="entry name" value="N-ACETYLGLUTAMATE SYNTHASE, MITOCHONDRIAL"/>
    <property type="match status" value="1"/>
</dbReference>
<evidence type="ECO:0000313" key="38">
    <source>
        <dbReference type="Proteomes" id="UP000561555"/>
    </source>
</evidence>
<feature type="site" description="Transition state stabilizer" evidence="10">
    <location>
        <position position="7"/>
    </location>
</feature>
<reference evidence="17" key="2">
    <citation type="submission" date="2015-06" db="EMBL/GenBank/DDBJ databases">
        <authorList>
            <person name="Diene S.M."/>
            <person name="Von Dach E."/>
            <person name="Fankhauser C."/>
            <person name="Schrenzel J."/>
            <person name="Harbarth S."/>
            <person name="Francois P."/>
        </authorList>
    </citation>
    <scope>NUCLEOTIDE SEQUENCE</scope>
    <source>
        <strain evidence="17">MRSA_S26</strain>
    </source>
</reference>
<reference evidence="33 36" key="10">
    <citation type="submission" date="2019-11" db="EMBL/GenBank/DDBJ databases">
        <title>Implementation of targeted gown and glove precautions to prevent Staphylococcus aureus acquisition in community-based nursing homes.</title>
        <authorList>
            <person name="Stine O.C."/>
        </authorList>
    </citation>
    <scope>NUCLEOTIDE SEQUENCE [LARGE SCALE GENOMIC DNA]</scope>
    <source>
        <strain evidence="19 36">S_1081.LBCF.DN</strain>
        <strain evidence="18 33">S_2062.LAUP.DI</strain>
    </source>
</reference>
<dbReference type="OMA" id="EGLYEDW"/>
<evidence type="ECO:0000256" key="10">
    <source>
        <dbReference type="HAMAP-Rule" id="MF_00082"/>
    </source>
</evidence>
<reference evidence="22 34" key="13">
    <citation type="submission" date="2020-02" db="EMBL/GenBank/DDBJ databases">
        <title>Detection of Heterogeneous Vancomycin Intermediate Resistance in Methicillin Resistant Staphylococcus aureus Isolates from Latin-America.</title>
        <authorList>
            <person name="Castro-Cardozo B."/>
            <person name="Berrio M."/>
            <person name="Vargas M.L."/>
            <person name="Carvajal L.P."/>
            <person name="Millan L.V."/>
            <person name="Rios R."/>
            <person name="Hernandez A."/>
            <person name="Rincon S.L."/>
            <person name="Cubides P."/>
            <person name="Forero E."/>
            <person name="Dinh A."/>
            <person name="Seas C."/>
            <person name="Munita J.M."/>
            <person name="Arias C.A."/>
            <person name="Reyes J."/>
            <person name="Diaz L."/>
        </authorList>
    </citation>
    <scope>NUCLEOTIDE SEQUENCE [LARGE SCALE GENOMIC DNA]</scope>
    <source>
        <strain evidence="22 34">UG255</strain>
    </source>
</reference>
<evidence type="ECO:0000256" key="3">
    <source>
        <dbReference type="ARBA" id="ARBA00022571"/>
    </source>
</evidence>
<accession>A0A4T9WMZ9</accession>
<evidence type="ECO:0000256" key="1">
    <source>
        <dbReference type="ARBA" id="ARBA00004828"/>
    </source>
</evidence>
<feature type="domain" description="Aspartate/glutamate/uridylate kinase" evidence="11">
    <location>
        <begin position="2"/>
        <end position="231"/>
    </location>
</feature>
<dbReference type="Proteomes" id="UP000294017">
    <property type="component" value="Unassembled WGS sequence"/>
</dbReference>
<dbReference type="Proteomes" id="UP000561555">
    <property type="component" value="Unassembled WGS sequence"/>
</dbReference>
<dbReference type="Proteomes" id="UP000471199">
    <property type="component" value="Unassembled WGS sequence"/>
</dbReference>
<comment type="pathway">
    <text evidence="1 10">Amino-acid biosynthesis; L-arginine biosynthesis; N(2)-acetyl-L-ornithine from L-glutamate: step 2/4.</text>
</comment>